<dbReference type="InterPro" id="IPR011051">
    <property type="entry name" value="RmlC_Cupin_sf"/>
</dbReference>
<evidence type="ECO:0000259" key="1">
    <source>
        <dbReference type="Pfam" id="PF07883"/>
    </source>
</evidence>
<name>A0A381Q158_9ZZZZ</name>
<protein>
    <recommendedName>
        <fullName evidence="1">Cupin type-2 domain-containing protein</fullName>
    </recommendedName>
</protein>
<organism evidence="2">
    <name type="scientific">marine metagenome</name>
    <dbReference type="NCBI Taxonomy" id="408172"/>
    <lineage>
        <taxon>unclassified sequences</taxon>
        <taxon>metagenomes</taxon>
        <taxon>ecological metagenomes</taxon>
    </lineage>
</organism>
<dbReference type="InterPro" id="IPR014710">
    <property type="entry name" value="RmlC-like_jellyroll"/>
</dbReference>
<dbReference type="AlphaFoldDB" id="A0A381Q158"/>
<proteinExistence type="predicted"/>
<dbReference type="Gene3D" id="2.60.120.10">
    <property type="entry name" value="Jelly Rolls"/>
    <property type="match status" value="1"/>
</dbReference>
<evidence type="ECO:0000313" key="2">
    <source>
        <dbReference type="EMBL" id="SUZ73066.1"/>
    </source>
</evidence>
<sequence length="123" mass="13080">MRVVMGGDRNSTYGGLFTGQVELEMLNETPADSEPDTARVHFSDGAVTNWHHHPGGQLLFVVSGRGRVGTRDDASISLEPGTLVVAPPDEAHWHGAASGVDCTMLAVTWGTTCWHDEVPDLGG</sequence>
<dbReference type="CDD" id="cd02233">
    <property type="entry name" value="cupin_HNL-like"/>
    <property type="match status" value="1"/>
</dbReference>
<dbReference type="SUPFAM" id="SSF51182">
    <property type="entry name" value="RmlC-like cupins"/>
    <property type="match status" value="1"/>
</dbReference>
<dbReference type="InterPro" id="IPR047263">
    <property type="entry name" value="HNL-like_cupin"/>
</dbReference>
<dbReference type="Pfam" id="PF07883">
    <property type="entry name" value="Cupin_2"/>
    <property type="match status" value="1"/>
</dbReference>
<accession>A0A381Q158</accession>
<reference evidence="2" key="1">
    <citation type="submission" date="2018-05" db="EMBL/GenBank/DDBJ databases">
        <authorList>
            <person name="Lanie J.A."/>
            <person name="Ng W.-L."/>
            <person name="Kazmierczak K.M."/>
            <person name="Andrzejewski T.M."/>
            <person name="Davidsen T.M."/>
            <person name="Wayne K.J."/>
            <person name="Tettelin H."/>
            <person name="Glass J.I."/>
            <person name="Rusch D."/>
            <person name="Podicherti R."/>
            <person name="Tsui H.-C.T."/>
            <person name="Winkler M.E."/>
        </authorList>
    </citation>
    <scope>NUCLEOTIDE SEQUENCE</scope>
</reference>
<dbReference type="InterPro" id="IPR013096">
    <property type="entry name" value="Cupin_2"/>
</dbReference>
<gene>
    <name evidence="2" type="ORF">METZ01_LOCUS25920</name>
</gene>
<feature type="domain" description="Cupin type-2" evidence="1">
    <location>
        <begin position="39"/>
        <end position="107"/>
    </location>
</feature>
<dbReference type="PANTHER" id="PTHR43698:SF1">
    <property type="entry name" value="BLL4564 PROTEIN"/>
    <property type="match status" value="1"/>
</dbReference>
<dbReference type="EMBL" id="UINC01001166">
    <property type="protein sequence ID" value="SUZ73066.1"/>
    <property type="molecule type" value="Genomic_DNA"/>
</dbReference>
<dbReference type="PANTHER" id="PTHR43698">
    <property type="entry name" value="RIBD C-TERMINAL DOMAIN CONTAINING PROTEIN"/>
    <property type="match status" value="1"/>
</dbReference>